<feature type="transmembrane region" description="Helical" evidence="6">
    <location>
        <begin position="115"/>
        <end position="134"/>
    </location>
</feature>
<feature type="transmembrane region" description="Helical" evidence="6">
    <location>
        <begin position="39"/>
        <end position="58"/>
    </location>
</feature>
<dbReference type="RefSeq" id="WP_160921304.1">
    <property type="nucleotide sequence ID" value="NZ_WMEY01000009.1"/>
</dbReference>
<dbReference type="AlphaFoldDB" id="A0A845F4R0"/>
<feature type="transmembrane region" description="Helical" evidence="6">
    <location>
        <begin position="6"/>
        <end position="27"/>
    </location>
</feature>
<feature type="transmembrane region" description="Helical" evidence="6">
    <location>
        <begin position="179"/>
        <end position="201"/>
    </location>
</feature>
<accession>A0A845F4R0</accession>
<feature type="transmembrane region" description="Helical" evidence="6">
    <location>
        <begin position="146"/>
        <end position="170"/>
    </location>
</feature>
<evidence type="ECO:0000256" key="4">
    <source>
        <dbReference type="ARBA" id="ARBA00022989"/>
    </source>
</evidence>
<gene>
    <name evidence="7" type="ORF">GLW07_20340</name>
</gene>
<dbReference type="InterPro" id="IPR019108">
    <property type="entry name" value="Caa3_assmbl_CtaG-rel"/>
</dbReference>
<evidence type="ECO:0000313" key="8">
    <source>
        <dbReference type="Proteomes" id="UP000447833"/>
    </source>
</evidence>
<keyword evidence="2" id="KW-1003">Cell membrane</keyword>
<reference evidence="7 8" key="1">
    <citation type="submission" date="2019-11" db="EMBL/GenBank/DDBJ databases">
        <title>Genome sequences of 17 halophilic strains isolated from different environments.</title>
        <authorList>
            <person name="Furrow R.E."/>
        </authorList>
    </citation>
    <scope>NUCLEOTIDE SEQUENCE [LARGE SCALE GENOMIC DNA]</scope>
    <source>
        <strain evidence="7 8">22506_14_FS</strain>
    </source>
</reference>
<comment type="caution">
    <text evidence="7">The sequence shown here is derived from an EMBL/GenBank/DDBJ whole genome shotgun (WGS) entry which is preliminary data.</text>
</comment>
<sequence>MGILPQLVLALPFAIVFFLYIMAVVRSNRWYKPWPRYRTVWWTLGVMLAISSVAGPLAKFAHVNFTAHMVGHLLLGMLAPLLMALAAPVTLILRTLRITTARKVTKVLQSSPSRFLTNPIVSSILNIGGLWLLYTTSLYSLMHENILLYLIVHLHVFIAGYLFTVSIIYIDPRPHRLSFWYRSIVLVVALAGHGILSKYIYAHPPIGVSIGQAKSGAMLMYYGGDAIDIVLIFILCLHWFRATRPRELATR</sequence>
<dbReference type="Pfam" id="PF09678">
    <property type="entry name" value="Caa3_CtaG"/>
    <property type="match status" value="1"/>
</dbReference>
<dbReference type="EMBL" id="WMEY01000009">
    <property type="protein sequence ID" value="MYL65714.1"/>
    <property type="molecule type" value="Genomic_DNA"/>
</dbReference>
<proteinExistence type="predicted"/>
<evidence type="ECO:0000256" key="2">
    <source>
        <dbReference type="ARBA" id="ARBA00022475"/>
    </source>
</evidence>
<dbReference type="GO" id="GO:0005886">
    <property type="term" value="C:plasma membrane"/>
    <property type="evidence" value="ECO:0007669"/>
    <property type="project" value="UniProtKB-SubCell"/>
</dbReference>
<dbReference type="Proteomes" id="UP000447833">
    <property type="component" value="Unassembled WGS sequence"/>
</dbReference>
<evidence type="ECO:0000256" key="1">
    <source>
        <dbReference type="ARBA" id="ARBA00004651"/>
    </source>
</evidence>
<evidence type="ECO:0000256" key="6">
    <source>
        <dbReference type="SAM" id="Phobius"/>
    </source>
</evidence>
<name>A0A845F4R0_9BACL</name>
<evidence type="ECO:0000256" key="5">
    <source>
        <dbReference type="ARBA" id="ARBA00023136"/>
    </source>
</evidence>
<protein>
    <submittedName>
        <fullName evidence="7">Cytochrome c oxidase assembly protein</fullName>
    </submittedName>
</protein>
<keyword evidence="3 6" id="KW-0812">Transmembrane</keyword>
<feature type="transmembrane region" description="Helical" evidence="6">
    <location>
        <begin position="70"/>
        <end position="94"/>
    </location>
</feature>
<comment type="subcellular location">
    <subcellularLocation>
        <location evidence="1">Cell membrane</location>
        <topology evidence="1">Multi-pass membrane protein</topology>
    </subcellularLocation>
</comment>
<evidence type="ECO:0000313" key="7">
    <source>
        <dbReference type="EMBL" id="MYL65714.1"/>
    </source>
</evidence>
<feature type="transmembrane region" description="Helical" evidence="6">
    <location>
        <begin position="221"/>
        <end position="240"/>
    </location>
</feature>
<keyword evidence="4 6" id="KW-1133">Transmembrane helix</keyword>
<organism evidence="7 8">
    <name type="scientific">Guptibacillus hwajinpoensis</name>
    <dbReference type="NCBI Taxonomy" id="208199"/>
    <lineage>
        <taxon>Bacteria</taxon>
        <taxon>Bacillati</taxon>
        <taxon>Bacillota</taxon>
        <taxon>Bacilli</taxon>
        <taxon>Bacillales</taxon>
        <taxon>Guptibacillaceae</taxon>
        <taxon>Guptibacillus</taxon>
    </lineage>
</organism>
<evidence type="ECO:0000256" key="3">
    <source>
        <dbReference type="ARBA" id="ARBA00022692"/>
    </source>
</evidence>
<keyword evidence="5 6" id="KW-0472">Membrane</keyword>